<evidence type="ECO:0000313" key="2">
    <source>
        <dbReference type="EMBL" id="KAL0169945.1"/>
    </source>
</evidence>
<organism evidence="2 3">
    <name type="scientific">Cirrhinus mrigala</name>
    <name type="common">Mrigala</name>
    <dbReference type="NCBI Taxonomy" id="683832"/>
    <lineage>
        <taxon>Eukaryota</taxon>
        <taxon>Metazoa</taxon>
        <taxon>Chordata</taxon>
        <taxon>Craniata</taxon>
        <taxon>Vertebrata</taxon>
        <taxon>Euteleostomi</taxon>
        <taxon>Actinopterygii</taxon>
        <taxon>Neopterygii</taxon>
        <taxon>Teleostei</taxon>
        <taxon>Ostariophysi</taxon>
        <taxon>Cypriniformes</taxon>
        <taxon>Cyprinidae</taxon>
        <taxon>Labeoninae</taxon>
        <taxon>Labeonini</taxon>
        <taxon>Cirrhinus</taxon>
    </lineage>
</organism>
<feature type="non-terminal residue" evidence="2">
    <location>
        <position position="80"/>
    </location>
</feature>
<feature type="compositionally biased region" description="Basic residues" evidence="1">
    <location>
        <begin position="56"/>
        <end position="66"/>
    </location>
</feature>
<dbReference type="AlphaFoldDB" id="A0ABD0P8F2"/>
<keyword evidence="3" id="KW-1185">Reference proteome</keyword>
<evidence type="ECO:0000313" key="3">
    <source>
        <dbReference type="Proteomes" id="UP001529510"/>
    </source>
</evidence>
<feature type="non-terminal residue" evidence="2">
    <location>
        <position position="1"/>
    </location>
</feature>
<evidence type="ECO:0000256" key="1">
    <source>
        <dbReference type="SAM" id="MobiDB-lite"/>
    </source>
</evidence>
<name>A0ABD0P8F2_CIRMR</name>
<reference evidence="2 3" key="1">
    <citation type="submission" date="2024-05" db="EMBL/GenBank/DDBJ databases">
        <title>Genome sequencing and assembly of Indian major carp, Cirrhinus mrigala (Hamilton, 1822).</title>
        <authorList>
            <person name="Mohindra V."/>
            <person name="Chowdhury L.M."/>
            <person name="Lal K."/>
            <person name="Jena J.K."/>
        </authorList>
    </citation>
    <scope>NUCLEOTIDE SEQUENCE [LARGE SCALE GENOMIC DNA]</scope>
    <source>
        <strain evidence="2">CM1030</strain>
        <tissue evidence="2">Blood</tissue>
    </source>
</reference>
<comment type="caution">
    <text evidence="2">The sequence shown here is derived from an EMBL/GenBank/DDBJ whole genome shotgun (WGS) entry which is preliminary data.</text>
</comment>
<dbReference type="Proteomes" id="UP001529510">
    <property type="component" value="Unassembled WGS sequence"/>
</dbReference>
<dbReference type="EMBL" id="JAMKFB020000017">
    <property type="protein sequence ID" value="KAL0169945.1"/>
    <property type="molecule type" value="Genomic_DNA"/>
</dbReference>
<gene>
    <name evidence="2" type="ORF">M9458_034541</name>
</gene>
<accession>A0ABD0P8F2</accession>
<proteinExistence type="predicted"/>
<feature type="region of interest" description="Disordered" evidence="1">
    <location>
        <begin position="42"/>
        <end position="80"/>
    </location>
</feature>
<sequence length="80" mass="8689">PSNAQESIQKGKKDKTIQKIGDFLQGSPTFLGSKAKRIMGLMSGKSPDGGAMSLKLKSKRDKRKHDRPAISSPMDIPAHQ</sequence>
<protein>
    <submittedName>
        <fullName evidence="2">Uncharacterized protein</fullName>
    </submittedName>
</protein>